<dbReference type="GO" id="GO:0030291">
    <property type="term" value="F:protein serine/threonine kinase inhibitor activity"/>
    <property type="evidence" value="ECO:0007669"/>
    <property type="project" value="UniProtKB-ARBA"/>
</dbReference>
<evidence type="ECO:0000313" key="5">
    <source>
        <dbReference type="EMBL" id="ANZ77901.1"/>
    </source>
</evidence>
<protein>
    <recommendedName>
        <fullName evidence="3">Casein kinase II subunit beta</fullName>
        <shortName evidence="3">CK II beta</shortName>
    </recommendedName>
</protein>
<evidence type="ECO:0000256" key="4">
    <source>
        <dbReference type="SAM" id="MobiDB-lite"/>
    </source>
</evidence>
<dbReference type="GO" id="GO:0005737">
    <property type="term" value="C:cytoplasm"/>
    <property type="evidence" value="ECO:0007669"/>
    <property type="project" value="TreeGrafter"/>
</dbReference>
<dbReference type="SUPFAM" id="SSF57798">
    <property type="entry name" value="Casein kinase II beta subunit"/>
    <property type="match status" value="1"/>
</dbReference>
<gene>
    <name evidence="5" type="primary">CKB1</name>
    <name evidence="5" type="ORF">ATY40_BA7504948</name>
</gene>
<dbReference type="InterPro" id="IPR000704">
    <property type="entry name" value="Casein_kinase_II_reg-sub"/>
</dbReference>
<feature type="region of interest" description="Disordered" evidence="4">
    <location>
        <begin position="1"/>
        <end position="20"/>
    </location>
</feature>
<proteinExistence type="inferred from homology"/>
<sequence>MTTNRIIESDQMSQESGSDEEQPWIQEYCMMFGHEYFVEVSNEFIEDDFNLTGLSSIVPFYREALDMILDYQPDYQIKSESLPIIHHSAELLYGLIHARYILTKPGLQAMAGKYEKAVFGTCLRVHCEGMYLLPIGRYDQVGIETVRLYCPSCNDIYLPSSSKYLHIDGAFFGTSFAILFVNMFNEIQRRVSLIPKQIFDLKLFGFKINKIAPSGPRMKWLRQYPTNSAEEEELQRCKFEIPTLETESESDVKMGSDE</sequence>
<dbReference type="Proteomes" id="UP000094565">
    <property type="component" value="Chromosome 4"/>
</dbReference>
<dbReference type="Gene3D" id="1.10.1820.10">
    <property type="entry name" value="protein kinase ck2 holoenzyme, chain C, domain 1"/>
    <property type="match status" value="1"/>
</dbReference>
<dbReference type="Gene3D" id="2.20.25.20">
    <property type="match status" value="1"/>
</dbReference>
<dbReference type="InterPro" id="IPR035991">
    <property type="entry name" value="Casein_kinase_II_beta-like"/>
</dbReference>
<evidence type="ECO:0000256" key="2">
    <source>
        <dbReference type="ARBA" id="ARBA00045899"/>
    </source>
</evidence>
<dbReference type="InterPro" id="IPR016149">
    <property type="entry name" value="Casein_kin_II_reg-sub_N"/>
</dbReference>
<feature type="compositionally biased region" description="Polar residues" evidence="4">
    <location>
        <begin position="1"/>
        <end position="16"/>
    </location>
</feature>
<organism evidence="5 6">
    <name type="scientific">Komagataella pastoris</name>
    <name type="common">Yeast</name>
    <name type="synonym">Pichia pastoris</name>
    <dbReference type="NCBI Taxonomy" id="4922"/>
    <lineage>
        <taxon>Eukaryota</taxon>
        <taxon>Fungi</taxon>
        <taxon>Dikarya</taxon>
        <taxon>Ascomycota</taxon>
        <taxon>Saccharomycotina</taxon>
        <taxon>Pichiomycetes</taxon>
        <taxon>Pichiales</taxon>
        <taxon>Pichiaceae</taxon>
        <taxon>Komagataella</taxon>
    </lineage>
</organism>
<dbReference type="OrthoDB" id="2275560at2759"/>
<dbReference type="GO" id="GO:0034456">
    <property type="term" value="C:UTP-C complex"/>
    <property type="evidence" value="ECO:0007669"/>
    <property type="project" value="TreeGrafter"/>
</dbReference>
<dbReference type="FunFam" id="2.20.25.20:FF:000001">
    <property type="entry name" value="Casein kinase II subunit beta"/>
    <property type="match status" value="1"/>
</dbReference>
<accession>A0A1B2JJ09</accession>
<keyword evidence="6" id="KW-1185">Reference proteome</keyword>
<name>A0A1B2JJ09_PICPA</name>
<dbReference type="PANTHER" id="PTHR11740">
    <property type="entry name" value="CASEIN KINASE II SUBUNIT BETA"/>
    <property type="match status" value="1"/>
</dbReference>
<comment type="function">
    <text evidence="2 3">Regulatory subunit of casein kinase II/CK2. As part of the kinase complex regulates the basal catalytic activity of the alpha subunit a constitutively active serine/threonine-protein kinase that phosphorylates a large number of substrates containing acidic residues C-terminal to the phosphorylated serine or threonine.</text>
</comment>
<dbReference type="GO" id="GO:0006359">
    <property type="term" value="P:regulation of transcription by RNA polymerase III"/>
    <property type="evidence" value="ECO:0007669"/>
    <property type="project" value="TreeGrafter"/>
</dbReference>
<evidence type="ECO:0000313" key="6">
    <source>
        <dbReference type="Proteomes" id="UP000094565"/>
    </source>
</evidence>
<dbReference type="AlphaFoldDB" id="A0A1B2JJ09"/>
<reference evidence="5 6" key="1">
    <citation type="submission" date="2016-02" db="EMBL/GenBank/DDBJ databases">
        <title>Comparative genomic and transcriptomic foundation for Pichia pastoris.</title>
        <authorList>
            <person name="Love K.R."/>
            <person name="Shah K.A."/>
            <person name="Whittaker C.A."/>
            <person name="Wu J."/>
            <person name="Bartlett M.C."/>
            <person name="Ma D."/>
            <person name="Leeson R.L."/>
            <person name="Priest M."/>
            <person name="Young S.K."/>
            <person name="Love J.C."/>
        </authorList>
    </citation>
    <scope>NUCLEOTIDE SEQUENCE [LARGE SCALE GENOMIC DNA]</scope>
    <source>
        <strain evidence="5 6">ATCC 28485</strain>
    </source>
</reference>
<dbReference type="GO" id="GO:0005956">
    <property type="term" value="C:protein kinase CK2 complex"/>
    <property type="evidence" value="ECO:0007669"/>
    <property type="project" value="UniProtKB-UniRule"/>
</dbReference>
<dbReference type="FunFam" id="1.10.1820.10:FF:000005">
    <property type="entry name" value="Casein kinase II subunit beta"/>
    <property type="match status" value="1"/>
</dbReference>
<dbReference type="Pfam" id="PF01214">
    <property type="entry name" value="CK_II_beta"/>
    <property type="match status" value="1"/>
</dbReference>
<evidence type="ECO:0000256" key="3">
    <source>
        <dbReference type="RuleBase" id="RU361268"/>
    </source>
</evidence>
<comment type="subunit">
    <text evidence="3">Tetramer of two alpha and two beta subunits.</text>
</comment>
<dbReference type="PANTHER" id="PTHR11740:SF0">
    <property type="entry name" value="CASEIN KINASE II SUBUNIT BETA"/>
    <property type="match status" value="1"/>
</dbReference>
<dbReference type="EMBL" id="CP014587">
    <property type="protein sequence ID" value="ANZ77901.1"/>
    <property type="molecule type" value="Genomic_DNA"/>
</dbReference>
<comment type="similarity">
    <text evidence="1 3">Belongs to the casein kinase 2 subunit beta family.</text>
</comment>
<dbReference type="SMART" id="SM01085">
    <property type="entry name" value="CK_II_beta"/>
    <property type="match status" value="1"/>
</dbReference>
<dbReference type="PRINTS" id="PR00472">
    <property type="entry name" value="CASNKINASEII"/>
</dbReference>
<evidence type="ECO:0000256" key="1">
    <source>
        <dbReference type="ARBA" id="ARBA00006941"/>
    </source>
</evidence>